<name>A0A821L388_9NEOP</name>
<evidence type="ECO:0000313" key="2">
    <source>
        <dbReference type="Proteomes" id="UP000663880"/>
    </source>
</evidence>
<gene>
    <name evidence="1" type="ORF">PMACD_LOCUS256</name>
</gene>
<dbReference type="Proteomes" id="UP000663880">
    <property type="component" value="Unassembled WGS sequence"/>
</dbReference>
<dbReference type="OrthoDB" id="7347902at2759"/>
<proteinExistence type="predicted"/>
<comment type="caution">
    <text evidence="1">The sequence shown here is derived from an EMBL/GenBank/DDBJ whole genome shotgun (WGS) entry which is preliminary data.</text>
</comment>
<organism evidence="1 2">
    <name type="scientific">Pieris macdunnoughi</name>
    <dbReference type="NCBI Taxonomy" id="345717"/>
    <lineage>
        <taxon>Eukaryota</taxon>
        <taxon>Metazoa</taxon>
        <taxon>Ecdysozoa</taxon>
        <taxon>Arthropoda</taxon>
        <taxon>Hexapoda</taxon>
        <taxon>Insecta</taxon>
        <taxon>Pterygota</taxon>
        <taxon>Neoptera</taxon>
        <taxon>Endopterygota</taxon>
        <taxon>Lepidoptera</taxon>
        <taxon>Glossata</taxon>
        <taxon>Ditrysia</taxon>
        <taxon>Papilionoidea</taxon>
        <taxon>Pieridae</taxon>
        <taxon>Pierinae</taxon>
        <taxon>Pieris</taxon>
    </lineage>
</organism>
<dbReference type="AlphaFoldDB" id="A0A821L388"/>
<keyword evidence="2" id="KW-1185">Reference proteome</keyword>
<reference evidence="1" key="1">
    <citation type="submission" date="2021-02" db="EMBL/GenBank/DDBJ databases">
        <authorList>
            <person name="Steward A R."/>
        </authorList>
    </citation>
    <scope>NUCLEOTIDE SEQUENCE</scope>
</reference>
<sequence>MLELSKVCTTGSIYQTMQAQGLKRSDNLRQAVWEYGVPTVGRGAVRASAVDEPGGRGQHGACYGARGASPRIALLLAHTYGRAARSLMRHTAIEDDACSIHSERHFPRAM</sequence>
<protein>
    <submittedName>
        <fullName evidence="1">Uncharacterized protein</fullName>
    </submittedName>
</protein>
<evidence type="ECO:0000313" key="1">
    <source>
        <dbReference type="EMBL" id="CAF4744573.1"/>
    </source>
</evidence>
<dbReference type="EMBL" id="CAJOBZ010000001">
    <property type="protein sequence ID" value="CAF4744573.1"/>
    <property type="molecule type" value="Genomic_DNA"/>
</dbReference>
<accession>A0A821L388</accession>